<dbReference type="AlphaFoldDB" id="A0A0R3XAK5"/>
<feature type="compositionally biased region" description="Polar residues" evidence="1">
    <location>
        <begin position="174"/>
        <end position="184"/>
    </location>
</feature>
<dbReference type="STRING" id="6205.A0A0R3XAK5"/>
<dbReference type="GO" id="GO:0031146">
    <property type="term" value="P:SCF-dependent proteasomal ubiquitin-dependent protein catabolic process"/>
    <property type="evidence" value="ECO:0007669"/>
    <property type="project" value="InterPro"/>
</dbReference>
<feature type="domain" description="F-box" evidence="2">
    <location>
        <begin position="394"/>
        <end position="441"/>
    </location>
</feature>
<dbReference type="Proteomes" id="UP000274429">
    <property type="component" value="Unassembled WGS sequence"/>
</dbReference>
<keyword evidence="4" id="KW-1185">Reference proteome</keyword>
<feature type="region of interest" description="Disordered" evidence="1">
    <location>
        <begin position="1"/>
        <end position="91"/>
    </location>
</feature>
<evidence type="ECO:0000313" key="3">
    <source>
        <dbReference type="EMBL" id="VDM35545.1"/>
    </source>
</evidence>
<reference evidence="3 4" key="2">
    <citation type="submission" date="2018-11" db="EMBL/GenBank/DDBJ databases">
        <authorList>
            <consortium name="Pathogen Informatics"/>
        </authorList>
    </citation>
    <scope>NUCLEOTIDE SEQUENCE [LARGE SCALE GENOMIC DNA]</scope>
</reference>
<dbReference type="GO" id="GO:0005634">
    <property type="term" value="C:nucleus"/>
    <property type="evidence" value="ECO:0007669"/>
    <property type="project" value="TreeGrafter"/>
</dbReference>
<protein>
    <submittedName>
        <fullName evidence="5">F-box domain-containing protein</fullName>
    </submittedName>
</protein>
<dbReference type="CDD" id="cd09917">
    <property type="entry name" value="F-box_SF"/>
    <property type="match status" value="1"/>
</dbReference>
<dbReference type="InterPro" id="IPR001810">
    <property type="entry name" value="F-box_dom"/>
</dbReference>
<organism evidence="5">
    <name type="scientific">Hydatigena taeniaeformis</name>
    <name type="common">Feline tapeworm</name>
    <name type="synonym">Taenia taeniaeformis</name>
    <dbReference type="NCBI Taxonomy" id="6205"/>
    <lineage>
        <taxon>Eukaryota</taxon>
        <taxon>Metazoa</taxon>
        <taxon>Spiralia</taxon>
        <taxon>Lophotrochozoa</taxon>
        <taxon>Platyhelminthes</taxon>
        <taxon>Cestoda</taxon>
        <taxon>Eucestoda</taxon>
        <taxon>Cyclophyllidea</taxon>
        <taxon>Taeniidae</taxon>
        <taxon>Hydatigera</taxon>
    </lineage>
</organism>
<dbReference type="EMBL" id="UYWX01021869">
    <property type="protein sequence ID" value="VDM35545.1"/>
    <property type="molecule type" value="Genomic_DNA"/>
</dbReference>
<dbReference type="GO" id="GO:0005737">
    <property type="term" value="C:cytoplasm"/>
    <property type="evidence" value="ECO:0007669"/>
    <property type="project" value="TreeGrafter"/>
</dbReference>
<dbReference type="PROSITE" id="PS50181">
    <property type="entry name" value="FBOX"/>
    <property type="match status" value="1"/>
</dbReference>
<evidence type="ECO:0000313" key="4">
    <source>
        <dbReference type="Proteomes" id="UP000274429"/>
    </source>
</evidence>
<dbReference type="PANTHER" id="PTHR14753">
    <property type="entry name" value="F-BOX ONLY PROTEIN 38"/>
    <property type="match status" value="1"/>
</dbReference>
<reference evidence="5" key="1">
    <citation type="submission" date="2017-02" db="UniProtKB">
        <authorList>
            <consortium name="WormBaseParasite"/>
        </authorList>
    </citation>
    <scope>IDENTIFICATION</scope>
</reference>
<dbReference type="Gene3D" id="3.80.10.10">
    <property type="entry name" value="Ribonuclease Inhibitor"/>
    <property type="match status" value="1"/>
</dbReference>
<name>A0A0R3XAK5_HYDTA</name>
<dbReference type="SMART" id="SM00256">
    <property type="entry name" value="FBOX"/>
    <property type="match status" value="1"/>
</dbReference>
<dbReference type="SUPFAM" id="SSF81383">
    <property type="entry name" value="F-box domain"/>
    <property type="match status" value="1"/>
</dbReference>
<proteinExistence type="predicted"/>
<gene>
    <name evidence="3" type="ORF">TTAC_LOCUS10565</name>
</gene>
<feature type="compositionally biased region" description="Pro residues" evidence="1">
    <location>
        <begin position="553"/>
        <end position="565"/>
    </location>
</feature>
<feature type="region of interest" description="Disordered" evidence="1">
    <location>
        <begin position="549"/>
        <end position="574"/>
    </location>
</feature>
<sequence>MPMRINHSALKNGSASPNQSQQQSSGGLPRRSNSVSSPTSVDNGILRGGRQKRHRYGSGASLGGSDTQQPCRKSRRNRSSVGNSIHDTLPVANPATDAICNANFVSGGGSKCFGDSGESDSNSRMEAIKTAVEEVAAVQVSVRVDDDGSGTQTPQSNDEGNNSENEDDQVAKLPSTSFPDPESTCDSATTVIAVDKNIQRSLSSTISIVPRSISCDSSIPSTSSSALPVDAAFRQQVVGACTTTRLPKSSLSSFSSVTSLVDTVLEPLSMLPSPGELVLSAQHRATDDSSSQGLYNESSSSSLSNFRKSSSKVTRKRIGVVTAVSSKRGKRKLEPVLREHPKKLARKVLKVGVNIELNMDVDTAAEAQPHIYPLRSRIRQEQLRREWEERQAAPRQLDSLPFELILRIIQYLSVQDLFSLQCLNKRLKIITARHLSTLKRINFSSGLPFAYLPRKLDDTALRRILTYTPEVTHILGFYPRRIYDNTSPELQHIAHALTYDGVFEAFRSCTKLRSVELMDVGLMSLLVNRLPNVKFHGMFRNRPDSWDSEYAVPMPPEPAPLPSPSAGPSTSSSTGNNLACAAATFVQRAAASGARLARWFEPVGEVPQLQGSPCCPQYTYLYPHTHRVFLQPHFHMQTQRNVNQEAPLTEPPLSATSLSSSNAGGEQSAYGSMMAFAIATAFVSPEGMQARNDLNTGRRVRGSAWSNTSGGVMTHLRRPPINTLLSGVSAAAAAVAATGGIGDARTSAPVSPFPILTRTPSVTLPLAISNLTKLDLVSVAISVLPRLDNVKYLHLKWVSFEHISN</sequence>
<dbReference type="WBParaSite" id="TTAC_0001058201-mRNA-1">
    <property type="protein sequence ID" value="TTAC_0001058201-mRNA-1"/>
    <property type="gene ID" value="TTAC_0001058201"/>
</dbReference>
<feature type="compositionally biased region" description="Polar residues" evidence="1">
    <location>
        <begin position="9"/>
        <end position="18"/>
    </location>
</feature>
<dbReference type="PANTHER" id="PTHR14753:SF3">
    <property type="entry name" value="F-BOX ONLY PROTEIN 38"/>
    <property type="match status" value="1"/>
</dbReference>
<dbReference type="OrthoDB" id="10036898at2759"/>
<accession>A0A0R3XAK5</accession>
<dbReference type="InterPro" id="IPR036047">
    <property type="entry name" value="F-box-like_dom_sf"/>
</dbReference>
<dbReference type="Pfam" id="PF00646">
    <property type="entry name" value="F-box"/>
    <property type="match status" value="1"/>
</dbReference>
<feature type="region of interest" description="Disordered" evidence="1">
    <location>
        <begin position="288"/>
        <end position="308"/>
    </location>
</feature>
<feature type="compositionally biased region" description="Low complexity" evidence="1">
    <location>
        <begin position="289"/>
        <end position="308"/>
    </location>
</feature>
<dbReference type="InterPro" id="IPR042354">
    <property type="entry name" value="FBX38"/>
</dbReference>
<dbReference type="InterPro" id="IPR032675">
    <property type="entry name" value="LRR_dom_sf"/>
</dbReference>
<evidence type="ECO:0000313" key="5">
    <source>
        <dbReference type="WBParaSite" id="TTAC_0001058201-mRNA-1"/>
    </source>
</evidence>
<feature type="region of interest" description="Disordered" evidence="1">
    <location>
        <begin position="143"/>
        <end position="184"/>
    </location>
</feature>
<evidence type="ECO:0000256" key="1">
    <source>
        <dbReference type="SAM" id="MobiDB-lite"/>
    </source>
</evidence>
<evidence type="ECO:0000259" key="2">
    <source>
        <dbReference type="PROSITE" id="PS50181"/>
    </source>
</evidence>
<feature type="compositionally biased region" description="Polar residues" evidence="1">
    <location>
        <begin position="31"/>
        <end position="42"/>
    </location>
</feature>
<dbReference type="GO" id="GO:0070936">
    <property type="term" value="P:protein K48-linked ubiquitination"/>
    <property type="evidence" value="ECO:0007669"/>
    <property type="project" value="TreeGrafter"/>
</dbReference>